<dbReference type="PANTHER" id="PTHR41517">
    <property type="entry name" value="1,2-DIOXYGENASE PROTEIN-RELATED"/>
    <property type="match status" value="1"/>
</dbReference>
<dbReference type="InterPro" id="IPR014710">
    <property type="entry name" value="RmlC-like_jellyroll"/>
</dbReference>
<dbReference type="CDD" id="cd02216">
    <property type="entry name" value="cupin_GDO-like_N"/>
    <property type="match status" value="1"/>
</dbReference>
<dbReference type="SUPFAM" id="SSF51182">
    <property type="entry name" value="RmlC-like cupins"/>
    <property type="match status" value="1"/>
</dbReference>
<dbReference type="InterPro" id="IPR011051">
    <property type="entry name" value="RmlC_Cupin_sf"/>
</dbReference>
<evidence type="ECO:0000256" key="1">
    <source>
        <dbReference type="ARBA" id="ARBA00022964"/>
    </source>
</evidence>
<feature type="domain" description="Cupin type-2" evidence="3">
    <location>
        <begin position="93"/>
        <end position="154"/>
    </location>
</feature>
<gene>
    <name evidence="4" type="ORF">Sviol_48650</name>
</gene>
<accession>A0ABQ3QT95</accession>
<dbReference type="InterPro" id="IPR013096">
    <property type="entry name" value="Cupin_2"/>
</dbReference>
<reference evidence="4" key="1">
    <citation type="submission" date="2024-05" db="EMBL/GenBank/DDBJ databases">
        <title>Whole genome shotgun sequence of Streptomyces violascens NBRC 12920.</title>
        <authorList>
            <person name="Komaki H."/>
            <person name="Tamura T."/>
        </authorList>
    </citation>
    <scope>NUCLEOTIDE SEQUENCE</scope>
    <source>
        <strain evidence="4">NBRC 12920</strain>
    </source>
</reference>
<dbReference type="Gene3D" id="2.60.120.10">
    <property type="entry name" value="Jelly Rolls"/>
    <property type="match status" value="1"/>
</dbReference>
<evidence type="ECO:0000256" key="2">
    <source>
        <dbReference type="ARBA" id="ARBA00023002"/>
    </source>
</evidence>
<organism evidence="4 5">
    <name type="scientific">Streptomyces violascens</name>
    <dbReference type="NCBI Taxonomy" id="67381"/>
    <lineage>
        <taxon>Bacteria</taxon>
        <taxon>Bacillati</taxon>
        <taxon>Actinomycetota</taxon>
        <taxon>Actinomycetes</taxon>
        <taxon>Kitasatosporales</taxon>
        <taxon>Streptomycetaceae</taxon>
        <taxon>Streptomyces</taxon>
    </lineage>
</organism>
<dbReference type="InterPro" id="IPR047183">
    <property type="entry name" value="GDO-like"/>
</dbReference>
<comment type="caution">
    <text evidence="4">The sequence shown here is derived from an EMBL/GenBank/DDBJ whole genome shotgun (WGS) entry which is preliminary data.</text>
</comment>
<evidence type="ECO:0000313" key="5">
    <source>
        <dbReference type="Proteomes" id="UP001050808"/>
    </source>
</evidence>
<proteinExistence type="predicted"/>
<evidence type="ECO:0000259" key="3">
    <source>
        <dbReference type="Pfam" id="PF07883"/>
    </source>
</evidence>
<sequence>MSTASVAVDPETFAQRLSQFYAVGRWSSVNDDLPWSPAPRSLPCLWRYRNLRPFAIEAAEFVKGDSAALRVITHLNPGHRAYEAACGHLYSGLQALKPHESMTCHRHAASAIRFVHEGSGGWTAVNGDRVRVDPGDVIVTPSRLWHEHGNDAEDGLVIWQDCTNDPLVNTLGANFFELHPDETHLKSTPSTDSLSLWGGILLPETRRNRDASPLYAYPWDKCHDALVTAARAGNHSPYDGVILDYTNPATGGPVTRTVGCKLQLLKAGESTLAHRHTGSVVYIVARGRGTTNINGTDFEWSAGDTFCVPSWARHSHANQDPSEDAVLFSYNEFPLMEALGLYAEESVPEHEQHG</sequence>
<evidence type="ECO:0000313" key="4">
    <source>
        <dbReference type="EMBL" id="GHI40457.1"/>
    </source>
</evidence>
<keyword evidence="2" id="KW-0560">Oxidoreductase</keyword>
<name>A0ABQ3QT95_9ACTN</name>
<feature type="domain" description="Cupin type-2" evidence="3">
    <location>
        <begin position="263"/>
        <end position="327"/>
    </location>
</feature>
<dbReference type="CDD" id="cd06992">
    <property type="entry name" value="cupin_GDO-like_C"/>
    <property type="match status" value="1"/>
</dbReference>
<protein>
    <submittedName>
        <fullName evidence="4">Gentisate 1,2-dioxygenase</fullName>
    </submittedName>
</protein>
<dbReference type="Pfam" id="PF07883">
    <property type="entry name" value="Cupin_2"/>
    <property type="match status" value="2"/>
</dbReference>
<dbReference type="PANTHER" id="PTHR41517:SF1">
    <property type="entry name" value="CUPIN"/>
    <property type="match status" value="1"/>
</dbReference>
<keyword evidence="1" id="KW-0223">Dioxygenase</keyword>
<dbReference type="EMBL" id="BNDY01000017">
    <property type="protein sequence ID" value="GHI40457.1"/>
    <property type="molecule type" value="Genomic_DNA"/>
</dbReference>
<dbReference type="RefSeq" id="WP_226599217.1">
    <property type="nucleotide sequence ID" value="NZ_BNDY01000017.1"/>
</dbReference>
<keyword evidence="5" id="KW-1185">Reference proteome</keyword>
<dbReference type="Proteomes" id="UP001050808">
    <property type="component" value="Unassembled WGS sequence"/>
</dbReference>